<dbReference type="PANTHER" id="PTHR43267">
    <property type="entry name" value="TRNA THREONYLCARBAMOYLADENOSINE DEHYDRATASE"/>
    <property type="match status" value="1"/>
</dbReference>
<dbReference type="Gene3D" id="3.40.109.10">
    <property type="entry name" value="NADH Oxidase"/>
    <property type="match status" value="2"/>
</dbReference>
<sequence>MIGGDGDPSWCTAVVLRADDPVLAQLQSEPSIAIADGAAHQQQVLREMRPSPPEDVLAEPIRWVYYPWRRAAASILGPRGFRRVRLDRNRNLITAAEQKKLGGLTVGVVGLSVGHTIAYALAAQGLCGGLRLSDFDDMDLTNLNRVPASVLDIGVNKAVVCARRIAELDPYLPVRVDVAGVNERTVHEFLDGLDLVIEECDSLDAKLLVREAARERGIPVLMTTSDRALLDVERFDLDPARPILHGLVGDMDAAGLANLSSTDKLPYSLRLAEASQVSARMAASLIEVGQTLSTWPQLTSEVALNTSLVAEAVRRIGLGEHLPSGRARMDIAEVFDRLDTPVVPLGDHPVDDPGEDQPNRATDAIAAAAQRAPSGGNAQPWRIEVTAGSVTVALDARFTTTMDVGLRASALAVGAATFNTRVAAAAHQMTAQVHYGAGDEASPLVATVRLAPGDDPELASLYEPMLARETNRRLGNAAPIPADTIATLIAAAEAEGARLRVLTDRPDLESAAAILAAADRIRYLTPRLHAEMFAELRWPDSASLESGIDVRTLELAPADLVMLDVLRRPEVMGHVREWDGGRALGDDTARRVRDCAGLAVVSVSGHRLADYARAGAAVESVWIRAQQHGLAVQPVSPPFLYALDEQDRRRVSPAFADDLARLQYDFRQLAGTGMDESQALTLRFTYAARPSVRSRRRSHYRRDNADGVREG</sequence>
<accession>A0A101A3A3</accession>
<dbReference type="CDD" id="cd01483">
    <property type="entry name" value="E1_enzyme_family"/>
    <property type="match status" value="1"/>
</dbReference>
<name>A0A101A3A3_9MYCO</name>
<dbReference type="SUPFAM" id="SSF69572">
    <property type="entry name" value="Activating enzymes of the ubiquitin-like proteins"/>
    <property type="match status" value="1"/>
</dbReference>
<dbReference type="NCBIfam" id="NF005901">
    <property type="entry name" value="PRK07877.1"/>
    <property type="match status" value="1"/>
</dbReference>
<reference evidence="2 3" key="1">
    <citation type="submission" date="2016-01" db="EMBL/GenBank/DDBJ databases">
        <authorList>
            <consortium name="TB Trials Study Group"/>
            <person name="Sutton G."/>
            <person name="Brinkac L."/>
            <person name="Sanka R."/>
            <person name="Adams M."/>
            <person name="Lau E.L."/>
            <person name="Macaden R."/>
            <person name="Grewal H.M.S."/>
        </authorList>
    </citation>
    <scope>NUCLEOTIDE SEQUENCE [LARGE SCALE GENOMIC DNA]</scope>
    <source>
        <strain evidence="2 3">IS-1744</strain>
    </source>
</reference>
<dbReference type="GO" id="GO:0016491">
    <property type="term" value="F:oxidoreductase activity"/>
    <property type="evidence" value="ECO:0007669"/>
    <property type="project" value="InterPro"/>
</dbReference>
<evidence type="ECO:0000259" key="1">
    <source>
        <dbReference type="Pfam" id="PF00899"/>
    </source>
</evidence>
<dbReference type="GO" id="GO:0061503">
    <property type="term" value="F:tRNA threonylcarbamoyladenosine dehydratase"/>
    <property type="evidence" value="ECO:0007669"/>
    <property type="project" value="TreeGrafter"/>
</dbReference>
<dbReference type="InterPro" id="IPR035985">
    <property type="entry name" value="Ubiquitin-activating_enz"/>
</dbReference>
<dbReference type="InterPro" id="IPR000594">
    <property type="entry name" value="ThiF_NAD_FAD-bd"/>
</dbReference>
<dbReference type="AlphaFoldDB" id="A0A101A3A3"/>
<evidence type="ECO:0000313" key="3">
    <source>
        <dbReference type="Proteomes" id="UP000053707"/>
    </source>
</evidence>
<evidence type="ECO:0000313" key="2">
    <source>
        <dbReference type="EMBL" id="KUI12244.1"/>
    </source>
</evidence>
<dbReference type="InterPro" id="IPR000415">
    <property type="entry name" value="Nitroreductase-like"/>
</dbReference>
<proteinExistence type="predicted"/>
<dbReference type="GO" id="GO:0061504">
    <property type="term" value="P:cyclic threonylcarbamoyladenosine biosynthetic process"/>
    <property type="evidence" value="ECO:0007669"/>
    <property type="project" value="TreeGrafter"/>
</dbReference>
<comment type="caution">
    <text evidence="2">The sequence shown here is derived from an EMBL/GenBank/DDBJ whole genome shotgun (WGS) entry which is preliminary data.</text>
</comment>
<feature type="domain" description="THIF-type NAD/FAD binding fold" evidence="1">
    <location>
        <begin position="87"/>
        <end position="224"/>
    </location>
</feature>
<dbReference type="Proteomes" id="UP000053707">
    <property type="component" value="Unassembled WGS sequence"/>
</dbReference>
<dbReference type="RefSeq" id="WP_064398273.1">
    <property type="nucleotide sequence ID" value="NZ_LQIR01000034.1"/>
</dbReference>
<organism evidence="2 3">
    <name type="scientific">Mycobacterium lehmannii</name>
    <dbReference type="NCBI Taxonomy" id="2048550"/>
    <lineage>
        <taxon>Bacteria</taxon>
        <taxon>Bacillati</taxon>
        <taxon>Actinomycetota</taxon>
        <taxon>Actinomycetes</taxon>
        <taxon>Mycobacteriales</taxon>
        <taxon>Mycobacteriaceae</taxon>
        <taxon>Mycobacterium</taxon>
    </lineage>
</organism>
<dbReference type="InterPro" id="IPR045886">
    <property type="entry name" value="ThiF/MoeB/HesA"/>
</dbReference>
<dbReference type="PANTHER" id="PTHR43267:SF3">
    <property type="entry name" value="THIF PROTEIN"/>
    <property type="match status" value="1"/>
</dbReference>
<dbReference type="SUPFAM" id="SSF55469">
    <property type="entry name" value="FMN-dependent nitroreductase-like"/>
    <property type="match status" value="1"/>
</dbReference>
<gene>
    <name evidence="2" type="ORF">AU192_19375</name>
</gene>
<dbReference type="Pfam" id="PF00899">
    <property type="entry name" value="ThiF"/>
    <property type="match status" value="1"/>
</dbReference>
<protein>
    <recommendedName>
        <fullName evidence="1">THIF-type NAD/FAD binding fold domain-containing protein</fullName>
    </recommendedName>
</protein>
<dbReference type="GO" id="GO:0008641">
    <property type="term" value="F:ubiquitin-like modifier activating enzyme activity"/>
    <property type="evidence" value="ECO:0007669"/>
    <property type="project" value="InterPro"/>
</dbReference>
<dbReference type="EMBL" id="LQIR01000034">
    <property type="protein sequence ID" value="KUI12244.1"/>
    <property type="molecule type" value="Genomic_DNA"/>
</dbReference>
<dbReference type="Gene3D" id="3.40.50.720">
    <property type="entry name" value="NAD(P)-binding Rossmann-like Domain"/>
    <property type="match status" value="1"/>
</dbReference>
<keyword evidence="3" id="KW-1185">Reference proteome</keyword>